<dbReference type="AlphaFoldDB" id="J3LS13"/>
<keyword evidence="3" id="KW-1185">Reference proteome</keyword>
<evidence type="ECO:0000313" key="2">
    <source>
        <dbReference type="EnsemblPlants" id="OB03G38390.1"/>
    </source>
</evidence>
<dbReference type="EnsemblPlants" id="OB03G38390.1">
    <property type="protein sequence ID" value="OB03G38390.1"/>
    <property type="gene ID" value="OB03G38390"/>
</dbReference>
<dbReference type="Gramene" id="OB03G38390.1">
    <property type="protein sequence ID" value="OB03G38390.1"/>
    <property type="gene ID" value="OB03G38390"/>
</dbReference>
<evidence type="ECO:0000313" key="3">
    <source>
        <dbReference type="Proteomes" id="UP000006038"/>
    </source>
</evidence>
<protein>
    <submittedName>
        <fullName evidence="2">Uncharacterized protein</fullName>
    </submittedName>
</protein>
<proteinExistence type="predicted"/>
<name>J3LS13_ORYBR</name>
<keyword evidence="1" id="KW-0732">Signal</keyword>
<feature type="chain" id="PRO_5012791037" evidence="1">
    <location>
        <begin position="16"/>
        <end position="55"/>
    </location>
</feature>
<reference evidence="2" key="2">
    <citation type="submission" date="2013-04" db="UniProtKB">
        <authorList>
            <consortium name="EnsemblPlants"/>
        </authorList>
    </citation>
    <scope>IDENTIFICATION</scope>
</reference>
<organism evidence="2">
    <name type="scientific">Oryza brachyantha</name>
    <name type="common">malo sina</name>
    <dbReference type="NCBI Taxonomy" id="4533"/>
    <lineage>
        <taxon>Eukaryota</taxon>
        <taxon>Viridiplantae</taxon>
        <taxon>Streptophyta</taxon>
        <taxon>Embryophyta</taxon>
        <taxon>Tracheophyta</taxon>
        <taxon>Spermatophyta</taxon>
        <taxon>Magnoliopsida</taxon>
        <taxon>Liliopsida</taxon>
        <taxon>Poales</taxon>
        <taxon>Poaceae</taxon>
        <taxon>BOP clade</taxon>
        <taxon>Oryzoideae</taxon>
        <taxon>Oryzeae</taxon>
        <taxon>Oryzinae</taxon>
        <taxon>Oryza</taxon>
    </lineage>
</organism>
<reference evidence="2" key="1">
    <citation type="journal article" date="2013" name="Nat. Commun.">
        <title>Whole-genome sequencing of Oryza brachyantha reveals mechanisms underlying Oryza genome evolution.</title>
        <authorList>
            <person name="Chen J."/>
            <person name="Huang Q."/>
            <person name="Gao D."/>
            <person name="Wang J."/>
            <person name="Lang Y."/>
            <person name="Liu T."/>
            <person name="Li B."/>
            <person name="Bai Z."/>
            <person name="Luis Goicoechea J."/>
            <person name="Liang C."/>
            <person name="Chen C."/>
            <person name="Zhang W."/>
            <person name="Sun S."/>
            <person name="Liao Y."/>
            <person name="Zhang X."/>
            <person name="Yang L."/>
            <person name="Song C."/>
            <person name="Wang M."/>
            <person name="Shi J."/>
            <person name="Liu G."/>
            <person name="Liu J."/>
            <person name="Zhou H."/>
            <person name="Zhou W."/>
            <person name="Yu Q."/>
            <person name="An N."/>
            <person name="Chen Y."/>
            <person name="Cai Q."/>
            <person name="Wang B."/>
            <person name="Liu B."/>
            <person name="Min J."/>
            <person name="Huang Y."/>
            <person name="Wu H."/>
            <person name="Li Z."/>
            <person name="Zhang Y."/>
            <person name="Yin Y."/>
            <person name="Song W."/>
            <person name="Jiang J."/>
            <person name="Jackson S.A."/>
            <person name="Wing R.A."/>
            <person name="Wang J."/>
            <person name="Chen M."/>
        </authorList>
    </citation>
    <scope>NUCLEOTIDE SEQUENCE [LARGE SCALE GENOMIC DNA]</scope>
    <source>
        <strain evidence="2">cv. IRGC 101232</strain>
    </source>
</reference>
<feature type="signal peptide" evidence="1">
    <location>
        <begin position="1"/>
        <end position="15"/>
    </location>
</feature>
<dbReference type="Proteomes" id="UP000006038">
    <property type="component" value="Chromosome 3"/>
</dbReference>
<dbReference type="HOGENOM" id="CLU_3035580_0_0_1"/>
<evidence type="ECO:0000256" key="1">
    <source>
        <dbReference type="SAM" id="SignalP"/>
    </source>
</evidence>
<sequence length="55" mass="5937">MVLLLLLLLLSSVFASALRAGGGRVTRLSFFRPCLSCGEWPGRDSVSQELAVKKS</sequence>
<accession>J3LS13</accession>